<dbReference type="EMBL" id="AFBR01000065">
    <property type="protein sequence ID" value="EGG52709.1"/>
    <property type="molecule type" value="Genomic_DNA"/>
</dbReference>
<protein>
    <submittedName>
        <fullName evidence="2">Uncharacterized protein</fullName>
    </submittedName>
</protein>
<reference evidence="2 3" key="1">
    <citation type="submission" date="2011-02" db="EMBL/GenBank/DDBJ databases">
        <authorList>
            <person name="Weinstock G."/>
            <person name="Sodergren E."/>
            <person name="Clifton S."/>
            <person name="Fulton L."/>
            <person name="Fulton B."/>
            <person name="Courtney L."/>
            <person name="Fronick C."/>
            <person name="Harrison M."/>
            <person name="Strong C."/>
            <person name="Farmer C."/>
            <person name="Delahaunty K."/>
            <person name="Markovic C."/>
            <person name="Hall O."/>
            <person name="Minx P."/>
            <person name="Tomlinson C."/>
            <person name="Mitreva M."/>
            <person name="Hou S."/>
            <person name="Chen J."/>
            <person name="Wollam A."/>
            <person name="Pepin K.H."/>
            <person name="Johnson M."/>
            <person name="Bhonagiri V."/>
            <person name="Zhang X."/>
            <person name="Suruliraj S."/>
            <person name="Warren W."/>
            <person name="Chinwalla A."/>
            <person name="Mardis E.R."/>
            <person name="Wilson R.K."/>
        </authorList>
    </citation>
    <scope>NUCLEOTIDE SEQUENCE [LARGE SCALE GENOMIC DNA]</scope>
    <source>
        <strain evidence="2 3">YIT 11841</strain>
    </source>
</reference>
<feature type="transmembrane region" description="Helical" evidence="1">
    <location>
        <begin position="20"/>
        <end position="40"/>
    </location>
</feature>
<keyword evidence="1" id="KW-0472">Membrane</keyword>
<gene>
    <name evidence="2" type="ORF">HMPREF9442_02154</name>
</gene>
<accession>F3QVC8</accession>
<evidence type="ECO:0000313" key="3">
    <source>
        <dbReference type="Proteomes" id="UP000005546"/>
    </source>
</evidence>
<organism evidence="2 3">
    <name type="scientific">Paraprevotella xylaniphila YIT 11841</name>
    <dbReference type="NCBI Taxonomy" id="762982"/>
    <lineage>
        <taxon>Bacteria</taxon>
        <taxon>Pseudomonadati</taxon>
        <taxon>Bacteroidota</taxon>
        <taxon>Bacteroidia</taxon>
        <taxon>Bacteroidales</taxon>
        <taxon>Prevotellaceae</taxon>
        <taxon>Paraprevotella</taxon>
    </lineage>
</organism>
<keyword evidence="3" id="KW-1185">Reference proteome</keyword>
<dbReference type="HOGENOM" id="CLU_2881863_0_0_10"/>
<keyword evidence="1" id="KW-0812">Transmembrane</keyword>
<keyword evidence="1" id="KW-1133">Transmembrane helix</keyword>
<evidence type="ECO:0000256" key="1">
    <source>
        <dbReference type="SAM" id="Phobius"/>
    </source>
</evidence>
<comment type="caution">
    <text evidence="2">The sequence shown here is derived from an EMBL/GenBank/DDBJ whole genome shotgun (WGS) entry which is preliminary data.</text>
</comment>
<sequence>MFSFGSKYRNYLFDNNNLYSILTSFLVFFKKMCFFFKFFAEVNGTYMYDFDCLCFTRIRCGSA</sequence>
<proteinExistence type="predicted"/>
<dbReference type="STRING" id="762982.HMPREF9442_02154"/>
<dbReference type="Proteomes" id="UP000005546">
    <property type="component" value="Unassembled WGS sequence"/>
</dbReference>
<name>F3QVC8_9BACT</name>
<dbReference type="AlphaFoldDB" id="F3QVC8"/>
<evidence type="ECO:0000313" key="2">
    <source>
        <dbReference type="EMBL" id="EGG52709.1"/>
    </source>
</evidence>